<dbReference type="AlphaFoldDB" id="A0A8D9ASU9"/>
<dbReference type="EMBL" id="HBUF01586876">
    <property type="protein sequence ID" value="CAG6772136.1"/>
    <property type="molecule type" value="Transcribed_RNA"/>
</dbReference>
<sequence>MIVLTTHNVKTVVELLIHNVRNFHFIMISTMIRTLFLLLLLLRLFHSSGVGVFSQQFSLGPVMYFIPPSAPFQSTQSLHNVPISFWSTSSSSSFHFHSFHFL</sequence>
<keyword evidence="1" id="KW-1133">Transmembrane helix</keyword>
<reference evidence="2" key="1">
    <citation type="submission" date="2021-05" db="EMBL/GenBank/DDBJ databases">
        <authorList>
            <person name="Alioto T."/>
            <person name="Alioto T."/>
            <person name="Gomez Garrido J."/>
        </authorList>
    </citation>
    <scope>NUCLEOTIDE SEQUENCE</scope>
</reference>
<proteinExistence type="predicted"/>
<evidence type="ECO:0000313" key="2">
    <source>
        <dbReference type="EMBL" id="CAG6772133.1"/>
    </source>
</evidence>
<organism evidence="2">
    <name type="scientific">Cacopsylla melanoneura</name>
    <dbReference type="NCBI Taxonomy" id="428564"/>
    <lineage>
        <taxon>Eukaryota</taxon>
        <taxon>Metazoa</taxon>
        <taxon>Ecdysozoa</taxon>
        <taxon>Arthropoda</taxon>
        <taxon>Hexapoda</taxon>
        <taxon>Insecta</taxon>
        <taxon>Pterygota</taxon>
        <taxon>Neoptera</taxon>
        <taxon>Paraneoptera</taxon>
        <taxon>Hemiptera</taxon>
        <taxon>Sternorrhyncha</taxon>
        <taxon>Psylloidea</taxon>
        <taxon>Psyllidae</taxon>
        <taxon>Psyllinae</taxon>
        <taxon>Cacopsylla</taxon>
    </lineage>
</organism>
<dbReference type="EMBL" id="HBUF01586875">
    <property type="protein sequence ID" value="CAG6772134.1"/>
    <property type="molecule type" value="Transcribed_RNA"/>
</dbReference>
<evidence type="ECO:0000256" key="1">
    <source>
        <dbReference type="SAM" id="Phobius"/>
    </source>
</evidence>
<dbReference type="EMBL" id="HBUF01586873">
    <property type="protein sequence ID" value="CAG6772132.1"/>
    <property type="molecule type" value="Transcribed_RNA"/>
</dbReference>
<keyword evidence="1" id="KW-0472">Membrane</keyword>
<keyword evidence="1" id="KW-0812">Transmembrane</keyword>
<feature type="transmembrane region" description="Helical" evidence="1">
    <location>
        <begin position="23"/>
        <end position="45"/>
    </location>
</feature>
<accession>A0A8D9ASU9</accession>
<dbReference type="EMBL" id="HBUF01586874">
    <property type="protein sequence ID" value="CAG6772133.1"/>
    <property type="molecule type" value="Transcribed_RNA"/>
</dbReference>
<name>A0A8D9ASU9_9HEMI</name>
<protein>
    <submittedName>
        <fullName evidence="2">Uncharacterized protein</fullName>
    </submittedName>
</protein>